<dbReference type="RefSeq" id="WP_213945695.1">
    <property type="nucleotide sequence ID" value="NZ_JAHBGI010000012.1"/>
</dbReference>
<accession>A0AAP2G1L3</accession>
<comment type="caution">
    <text evidence="2">The sequence shown here is derived from an EMBL/GenBank/DDBJ whole genome shotgun (WGS) entry which is preliminary data.</text>
</comment>
<keyword evidence="2" id="KW-0223">Dioxygenase</keyword>
<dbReference type="SUPFAM" id="SSF51197">
    <property type="entry name" value="Clavaminate synthase-like"/>
    <property type="match status" value="1"/>
</dbReference>
<organism evidence="2 3">
    <name type="scientific">Litoribacter ruber</name>
    <dbReference type="NCBI Taxonomy" id="702568"/>
    <lineage>
        <taxon>Bacteria</taxon>
        <taxon>Pseudomonadati</taxon>
        <taxon>Bacteroidota</taxon>
        <taxon>Cytophagia</taxon>
        <taxon>Cytophagales</taxon>
        <taxon>Cyclobacteriaceae</taxon>
        <taxon>Litoribacter</taxon>
    </lineage>
</organism>
<dbReference type="PANTHER" id="PTHR20883">
    <property type="entry name" value="PHYTANOYL-COA DIOXYGENASE DOMAIN CONTAINING 1"/>
    <property type="match status" value="1"/>
</dbReference>
<protein>
    <submittedName>
        <fullName evidence="2">Phytanoyl-CoA dioxygenase family protein</fullName>
    </submittedName>
</protein>
<evidence type="ECO:0000313" key="2">
    <source>
        <dbReference type="EMBL" id="MBS9524839.1"/>
    </source>
</evidence>
<dbReference type="AlphaFoldDB" id="A0AAP2G1L3"/>
<dbReference type="Proteomes" id="UP001319104">
    <property type="component" value="Unassembled WGS sequence"/>
</dbReference>
<keyword evidence="2" id="KW-0560">Oxidoreductase</keyword>
<name>A0AAP2G1L3_9BACT</name>
<reference evidence="2 3" key="1">
    <citation type="submission" date="2021-05" db="EMBL/GenBank/DDBJ databases">
        <authorList>
            <person name="Zhang Z.D."/>
            <person name="Osman G."/>
        </authorList>
    </citation>
    <scope>NUCLEOTIDE SEQUENCE [LARGE SCALE GENOMIC DNA]</scope>
    <source>
        <strain evidence="2 3">KCTC 32217</strain>
    </source>
</reference>
<dbReference type="EMBL" id="JAHCMY010000006">
    <property type="protein sequence ID" value="MBS9524839.1"/>
    <property type="molecule type" value="Genomic_DNA"/>
</dbReference>
<dbReference type="GO" id="GO:0016706">
    <property type="term" value="F:2-oxoglutarate-dependent dioxygenase activity"/>
    <property type="evidence" value="ECO:0007669"/>
    <property type="project" value="UniProtKB-ARBA"/>
</dbReference>
<gene>
    <name evidence="2" type="ORF">KI659_12535</name>
</gene>
<dbReference type="Gene3D" id="2.60.120.620">
    <property type="entry name" value="q2cbj1_9rhob like domain"/>
    <property type="match status" value="1"/>
</dbReference>
<dbReference type="GO" id="GO:0005506">
    <property type="term" value="F:iron ion binding"/>
    <property type="evidence" value="ECO:0007669"/>
    <property type="project" value="UniProtKB-ARBA"/>
</dbReference>
<proteinExistence type="predicted"/>
<keyword evidence="3" id="KW-1185">Reference proteome</keyword>
<dbReference type="InterPro" id="IPR008775">
    <property type="entry name" value="Phytyl_CoA_dOase-like"/>
</dbReference>
<evidence type="ECO:0000256" key="1">
    <source>
        <dbReference type="ARBA" id="ARBA00001954"/>
    </source>
</evidence>
<comment type="cofactor">
    <cofactor evidence="1">
        <name>Fe(2+)</name>
        <dbReference type="ChEBI" id="CHEBI:29033"/>
    </cofactor>
</comment>
<evidence type="ECO:0000313" key="3">
    <source>
        <dbReference type="Proteomes" id="UP001319104"/>
    </source>
</evidence>
<dbReference type="PANTHER" id="PTHR20883:SF48">
    <property type="entry name" value="ECTOINE DIOXYGENASE"/>
    <property type="match status" value="1"/>
</dbReference>
<dbReference type="Pfam" id="PF05721">
    <property type="entry name" value="PhyH"/>
    <property type="match status" value="1"/>
</dbReference>
<sequence length="266" mass="30629">MLDKFLEDGYTEAIDLLNGDQIEQVLSACAALPEKFLPWLKGRHSVVPEMVDLGSHPVMVEAVSKLLGEDVLLWSSQIIYQKPQVTHRWHIDVEHSTWDGVTVWLAMQNVTEGSMKLISKSQHLNITPQELGEKYFVDLTDDRQVQHEAQKRNSECKLVHVKVKPGQFIIFDGRLWHGTQNSTPNTRSSMIFQYTRPSNKLFIPLDNNYPGTRWSHLQPDCVLVKGKDDFKLNKIIDRDYSGSWKSKARVMMVHFPQKILRKIIPA</sequence>